<feature type="transmembrane region" description="Helical" evidence="1">
    <location>
        <begin position="30"/>
        <end position="50"/>
    </location>
</feature>
<gene>
    <name evidence="2" type="ORF">ACFPP9_21855</name>
</gene>
<evidence type="ECO:0000313" key="3">
    <source>
        <dbReference type="Proteomes" id="UP001596150"/>
    </source>
</evidence>
<feature type="transmembrane region" description="Helical" evidence="1">
    <location>
        <begin position="384"/>
        <end position="403"/>
    </location>
</feature>
<accession>A0ABW0Q0R1</accession>
<reference evidence="3" key="1">
    <citation type="journal article" date="2019" name="Int. J. Syst. Evol. Microbiol.">
        <title>The Global Catalogue of Microorganisms (GCM) 10K type strain sequencing project: providing services to taxonomists for standard genome sequencing and annotation.</title>
        <authorList>
            <consortium name="The Broad Institute Genomics Platform"/>
            <consortium name="The Broad Institute Genome Sequencing Center for Infectious Disease"/>
            <person name="Wu L."/>
            <person name="Ma J."/>
        </authorList>
    </citation>
    <scope>NUCLEOTIDE SEQUENCE [LARGE SCALE GENOMIC DNA]</scope>
    <source>
        <strain evidence="3">KACC 12633</strain>
    </source>
</reference>
<organism evidence="2 3">
    <name type="scientific">Kaistia terrae</name>
    <dbReference type="NCBI Taxonomy" id="537017"/>
    <lineage>
        <taxon>Bacteria</taxon>
        <taxon>Pseudomonadati</taxon>
        <taxon>Pseudomonadota</taxon>
        <taxon>Alphaproteobacteria</taxon>
        <taxon>Hyphomicrobiales</taxon>
        <taxon>Kaistiaceae</taxon>
        <taxon>Kaistia</taxon>
    </lineage>
</organism>
<feature type="transmembrane region" description="Helical" evidence="1">
    <location>
        <begin position="361"/>
        <end position="378"/>
    </location>
</feature>
<keyword evidence="1" id="KW-0812">Transmembrane</keyword>
<feature type="transmembrane region" description="Helical" evidence="1">
    <location>
        <begin position="140"/>
        <end position="166"/>
    </location>
</feature>
<protein>
    <recommendedName>
        <fullName evidence="4">Oligosaccharide repeat unit polymerase</fullName>
    </recommendedName>
</protein>
<dbReference type="Proteomes" id="UP001596150">
    <property type="component" value="Unassembled WGS sequence"/>
</dbReference>
<keyword evidence="1" id="KW-1133">Transmembrane helix</keyword>
<dbReference type="RefSeq" id="WP_266343409.1">
    <property type="nucleotide sequence ID" value="NZ_JAPKNH010000003.1"/>
</dbReference>
<keyword evidence="3" id="KW-1185">Reference proteome</keyword>
<name>A0ABW0Q0R1_9HYPH</name>
<dbReference type="EMBL" id="JBHSML010000013">
    <property type="protein sequence ID" value="MFC5518435.1"/>
    <property type="molecule type" value="Genomic_DNA"/>
</dbReference>
<feature type="transmembrane region" description="Helical" evidence="1">
    <location>
        <begin position="59"/>
        <end position="78"/>
    </location>
</feature>
<sequence>MGVTLFWTLIALSSSLVIFGLRRPECVYEFPFLAGATFLGFIAPQLPALLEDRFLPEGAAAQTTLFAILCVAACGLGWQATLPRFASTPWHFDERRLLIASALLSATGAYFYFALSHLPPEIKYSIYTGMPVVYQFFAKMLSYGFAIALVCCARRVSVAALSIVAFDTLFYAERILWLGRRSETAEFVFLIALAWWFQKRRAAPRLLTAGFVLFAVLALNSTGQYRSITTEQEDAGWTDVLKIDVIANFADVLANGGPEVRNAVQRMNSVQDTQAFDFGLFHWNTLVFNYVPAQVVGAELKDWLTVSFTDQISRDYDPPIGSTETGLSDAFASFSYLGALKFFVLAFWMRRMYDAAEAGSTLCQIVYPLMLVPAMLAITHHTQWPLSTLLHMALFLLPLLLLARTRSSTRAPRAFTVAQWSS</sequence>
<feature type="transmembrane region" description="Helical" evidence="1">
    <location>
        <begin position="98"/>
        <end position="119"/>
    </location>
</feature>
<keyword evidence="1" id="KW-0472">Membrane</keyword>
<feature type="transmembrane region" description="Helical" evidence="1">
    <location>
        <begin position="330"/>
        <end position="349"/>
    </location>
</feature>
<comment type="caution">
    <text evidence="2">The sequence shown here is derived from an EMBL/GenBank/DDBJ whole genome shotgun (WGS) entry which is preliminary data.</text>
</comment>
<evidence type="ECO:0000256" key="1">
    <source>
        <dbReference type="SAM" id="Phobius"/>
    </source>
</evidence>
<evidence type="ECO:0000313" key="2">
    <source>
        <dbReference type="EMBL" id="MFC5518435.1"/>
    </source>
</evidence>
<evidence type="ECO:0008006" key="4">
    <source>
        <dbReference type="Google" id="ProtNLM"/>
    </source>
</evidence>
<proteinExistence type="predicted"/>
<feature type="transmembrane region" description="Helical" evidence="1">
    <location>
        <begin position="206"/>
        <end position="223"/>
    </location>
</feature>